<proteinExistence type="inferred from homology"/>
<comment type="similarity">
    <text evidence="2">Belongs to the NRDE2 family.</text>
</comment>
<dbReference type="Pfam" id="PF08424">
    <property type="entry name" value="NRDE-2"/>
    <property type="match status" value="2"/>
</dbReference>
<sequence>MHRSLSIPFAADFGFCHQKTLHSCSGGAQENNAAADTGRHCVWLEDIQALTGETFRKDKKPDPANWEYKSLYRGDIARYKRKGDSCLGLNPKKQCVSWEGTSTEKKRSHKHTERYFTKKSVGLMSEAGLSVSRQPVAPSSQPLSFIPVGGVDDAAPPPASWLNPLGIYDQATTQWLQGQGPSEQESRPPDSQPDRECVLLKARVEEFNRKVRENPRDTELWMAFVAFQDEVMRSPGLYAVEEGEAETRKRSLRLVLEKKLAILERAIESNPSSVDLKLAKLKLCAEFWEPTTLLKEWQKLIFLHPNNTALWQKYLLFCQSQFSTFSVSKIQSLYGKCLSTLSAVRDGSIVSHPELPGTEEAMFGKKTATQSSDVEGVLFDDLGQSLIRLSSPDLQFQLIAAFLQFLGVPSGFSPPASCLYLAMDENSIFDNELYDEKPLTFLDLSCSGVGCVGRMDPLGGRHWPRGPSREGEEFIRNVFHLALPLFAGRERSQLCVFWLRYEITKVEFFEPFWDSGEPRAGEKGARGWRAWMHQQEWGGWVAVSPDDEDEEPEDEEQDIRDKTLPRWRIWLAAERSRDRRHWRPWRPDKARKQTEEDCEDPERQARKAYEHALEDCLAERRGPDQGLPDRLSRLVTLAKCFMLFQYLTVGVGAAARVYEQVFAGLRGSGSAEGAGLEGALEAVTLMHTSLLRFHGRVAAHPLAPLREALSEALRLYPGNQFLWRSYVQIQSKSHSASRTRRFFQAVTRSAKHLEPWLFAIEAERMRKRLVDAVQR</sequence>
<dbReference type="Proteomes" id="UP000242450">
    <property type="component" value="Chromosome 12"/>
</dbReference>
<dbReference type="GO" id="GO:0031048">
    <property type="term" value="P:regulatory ncRNA-mediated heterochromatin formation"/>
    <property type="evidence" value="ECO:0007669"/>
    <property type="project" value="TreeGrafter"/>
</dbReference>
<evidence type="ECO:0000313" key="5">
    <source>
        <dbReference type="Proteomes" id="UP000242450"/>
    </source>
</evidence>
<organism evidence="4 5">
    <name type="scientific">Cervus elaphus hippelaphus</name>
    <name type="common">European red deer</name>
    <dbReference type="NCBI Taxonomy" id="46360"/>
    <lineage>
        <taxon>Eukaryota</taxon>
        <taxon>Metazoa</taxon>
        <taxon>Chordata</taxon>
        <taxon>Craniata</taxon>
        <taxon>Vertebrata</taxon>
        <taxon>Euteleostomi</taxon>
        <taxon>Mammalia</taxon>
        <taxon>Eutheria</taxon>
        <taxon>Laurasiatheria</taxon>
        <taxon>Artiodactyla</taxon>
        <taxon>Ruminantia</taxon>
        <taxon>Pecora</taxon>
        <taxon>Cervidae</taxon>
        <taxon>Cervinae</taxon>
        <taxon>Cervus</taxon>
    </lineage>
</organism>
<dbReference type="PANTHER" id="PTHR13471:SF0">
    <property type="entry name" value="NUCLEAR EXOSOME REGULATOR NRDE2"/>
    <property type="match status" value="1"/>
</dbReference>
<accession>A0A212CUK7</accession>
<dbReference type="GO" id="GO:0071013">
    <property type="term" value="C:catalytic step 2 spliceosome"/>
    <property type="evidence" value="ECO:0007669"/>
    <property type="project" value="TreeGrafter"/>
</dbReference>
<dbReference type="InterPro" id="IPR013633">
    <property type="entry name" value="NRDE-2"/>
</dbReference>
<evidence type="ECO:0000313" key="4">
    <source>
        <dbReference type="EMBL" id="OWK09671.1"/>
    </source>
</evidence>
<name>A0A212CUK7_CEREH</name>
<dbReference type="OrthoDB" id="297219at2759"/>
<evidence type="ECO:0000256" key="1">
    <source>
        <dbReference type="ARBA" id="ARBA00004123"/>
    </source>
</evidence>
<dbReference type="CDD" id="cd22200">
    <property type="entry name" value="NRDE2_MID"/>
    <property type="match status" value="1"/>
</dbReference>
<dbReference type="EMBL" id="MKHE01000012">
    <property type="protein sequence ID" value="OWK09671.1"/>
    <property type="molecule type" value="Genomic_DNA"/>
</dbReference>
<gene>
    <name evidence="4" type="ORF">Celaphus_00005893</name>
</gene>
<dbReference type="PANTHER" id="PTHR13471">
    <property type="entry name" value="TETRATRICOPEPTIDE-LIKE HELICAL"/>
    <property type="match status" value="1"/>
</dbReference>
<dbReference type="GO" id="GO:1902369">
    <property type="term" value="P:negative regulation of RNA catabolic process"/>
    <property type="evidence" value="ECO:0007669"/>
    <property type="project" value="TreeGrafter"/>
</dbReference>
<dbReference type="InterPro" id="IPR011990">
    <property type="entry name" value="TPR-like_helical_dom_sf"/>
</dbReference>
<comment type="subcellular location">
    <subcellularLocation>
        <location evidence="1">Nucleus</location>
    </subcellularLocation>
</comment>
<dbReference type="AlphaFoldDB" id="A0A212CUK7"/>
<evidence type="ECO:0000256" key="2">
    <source>
        <dbReference type="ARBA" id="ARBA00009265"/>
    </source>
</evidence>
<reference evidence="4 5" key="1">
    <citation type="journal article" date="2018" name="Mol. Genet. Genomics">
        <title>The red deer Cervus elaphus genome CerEla1.0: sequencing, annotating, genes, and chromosomes.</title>
        <authorList>
            <person name="Bana N.A."/>
            <person name="Nyiri A."/>
            <person name="Nagy J."/>
            <person name="Frank K."/>
            <person name="Nagy T."/>
            <person name="Steger V."/>
            <person name="Schiller M."/>
            <person name="Lakatos P."/>
            <person name="Sugar L."/>
            <person name="Horn P."/>
            <person name="Barta E."/>
            <person name="Orosz L."/>
        </authorList>
    </citation>
    <scope>NUCLEOTIDE SEQUENCE [LARGE SCALE GENOMIC DNA]</scope>
    <source>
        <strain evidence="4">Hungarian</strain>
    </source>
</reference>
<keyword evidence="5" id="KW-1185">Reference proteome</keyword>
<protein>
    <submittedName>
        <fullName evidence="4">NRDE2</fullName>
    </submittedName>
</protein>
<comment type="caution">
    <text evidence="4">The sequence shown here is derived from an EMBL/GenBank/DDBJ whole genome shotgun (WGS) entry which is preliminary data.</text>
</comment>
<keyword evidence="3" id="KW-0539">Nucleus</keyword>
<dbReference type="Gene3D" id="1.25.40.10">
    <property type="entry name" value="Tetratricopeptide repeat domain"/>
    <property type="match status" value="1"/>
</dbReference>
<evidence type="ECO:0000256" key="3">
    <source>
        <dbReference type="ARBA" id="ARBA00023242"/>
    </source>
</evidence>